<dbReference type="PROSITE" id="PS50975">
    <property type="entry name" value="ATP_GRASP"/>
    <property type="match status" value="1"/>
</dbReference>
<feature type="active site" evidence="19">
    <location>
        <position position="283"/>
    </location>
</feature>
<evidence type="ECO:0000256" key="20">
    <source>
        <dbReference type="PIRSR" id="PIRSR039102-3"/>
    </source>
</evidence>
<dbReference type="InterPro" id="IPR016185">
    <property type="entry name" value="PreATP-grasp_dom_sf"/>
</dbReference>
<evidence type="ECO:0000256" key="13">
    <source>
        <dbReference type="ARBA" id="ARBA00022960"/>
    </source>
</evidence>
<dbReference type="InterPro" id="IPR011127">
    <property type="entry name" value="Dala_Dala_lig_N"/>
</dbReference>
<dbReference type="InterPro" id="IPR011095">
    <property type="entry name" value="Dala_Dala_lig_C"/>
</dbReference>
<proteinExistence type="inferred from homology"/>
<dbReference type="Gene3D" id="3.30.470.20">
    <property type="entry name" value="ATP-grasp fold, B domain"/>
    <property type="match status" value="1"/>
</dbReference>
<dbReference type="GO" id="GO:0046872">
    <property type="term" value="F:metal ion binding"/>
    <property type="evidence" value="ECO:0007669"/>
    <property type="project" value="UniProtKB-KW"/>
</dbReference>
<evidence type="ECO:0000256" key="3">
    <source>
        <dbReference type="ARBA" id="ARBA00004496"/>
    </source>
</evidence>
<keyword evidence="15 20" id="KW-0464">Manganese</keyword>
<dbReference type="PANTHER" id="PTHR23132:SF23">
    <property type="entry name" value="D-ALANINE--D-ALANINE LIGASE B"/>
    <property type="match status" value="1"/>
</dbReference>
<dbReference type="GO" id="GO:0005524">
    <property type="term" value="F:ATP binding"/>
    <property type="evidence" value="ECO:0007669"/>
    <property type="project" value="UniProtKB-UniRule"/>
</dbReference>
<evidence type="ECO:0000256" key="4">
    <source>
        <dbReference type="ARBA" id="ARBA00004752"/>
    </source>
</evidence>
<evidence type="ECO:0000256" key="14">
    <source>
        <dbReference type="ARBA" id="ARBA00022984"/>
    </source>
</evidence>
<keyword evidence="7 18" id="KW-0963">Cytoplasm</keyword>
<gene>
    <name evidence="18" type="primary">ddl</name>
    <name evidence="21" type="ORF">CW740_03150</name>
</gene>
<evidence type="ECO:0000256" key="9">
    <source>
        <dbReference type="ARBA" id="ARBA00022723"/>
    </source>
</evidence>
<dbReference type="Pfam" id="PF01820">
    <property type="entry name" value="Dala_Dala_lig_N"/>
    <property type="match status" value="1"/>
</dbReference>
<dbReference type="GO" id="GO:0008360">
    <property type="term" value="P:regulation of cell shape"/>
    <property type="evidence" value="ECO:0007669"/>
    <property type="project" value="UniProtKB-KW"/>
</dbReference>
<keyword evidence="10" id="KW-0547">Nucleotide-binding</keyword>
<dbReference type="GO" id="GO:0009252">
    <property type="term" value="P:peptidoglycan biosynthetic process"/>
    <property type="evidence" value="ECO:0007669"/>
    <property type="project" value="UniProtKB-UniRule"/>
</dbReference>
<dbReference type="KEGG" id="kpd:CW740_03150"/>
<dbReference type="UniPathway" id="UPA00219"/>
<evidence type="ECO:0000256" key="5">
    <source>
        <dbReference type="ARBA" id="ARBA00010871"/>
    </source>
</evidence>
<dbReference type="InterPro" id="IPR013815">
    <property type="entry name" value="ATP_grasp_subdomain_1"/>
</dbReference>
<keyword evidence="9 20" id="KW-0479">Metal-binding</keyword>
<evidence type="ECO:0000256" key="6">
    <source>
        <dbReference type="ARBA" id="ARBA00012216"/>
    </source>
</evidence>
<keyword evidence="16 18" id="KW-0961">Cell wall biogenesis/degradation</keyword>
<evidence type="ECO:0000313" key="21">
    <source>
        <dbReference type="EMBL" id="AUD78290.1"/>
    </source>
</evidence>
<dbReference type="InterPro" id="IPR005905">
    <property type="entry name" value="D_ala_D_ala"/>
</dbReference>
<feature type="active site" evidence="19">
    <location>
        <position position="151"/>
    </location>
</feature>
<feature type="binding site" evidence="20">
    <location>
        <position position="272"/>
    </location>
    <ligand>
        <name>Mg(2+)</name>
        <dbReference type="ChEBI" id="CHEBI:18420"/>
        <label>1</label>
    </ligand>
</feature>
<dbReference type="NCBIfam" id="NF002378">
    <property type="entry name" value="PRK01372.1"/>
    <property type="match status" value="1"/>
</dbReference>
<evidence type="ECO:0000256" key="12">
    <source>
        <dbReference type="ARBA" id="ARBA00022842"/>
    </source>
</evidence>
<evidence type="ECO:0000256" key="16">
    <source>
        <dbReference type="ARBA" id="ARBA00023316"/>
    </source>
</evidence>
<comment type="catalytic activity">
    <reaction evidence="17 18">
        <text>2 D-alanine + ATP = D-alanyl-D-alanine + ADP + phosphate + H(+)</text>
        <dbReference type="Rhea" id="RHEA:11224"/>
        <dbReference type="ChEBI" id="CHEBI:15378"/>
        <dbReference type="ChEBI" id="CHEBI:30616"/>
        <dbReference type="ChEBI" id="CHEBI:43474"/>
        <dbReference type="ChEBI" id="CHEBI:57416"/>
        <dbReference type="ChEBI" id="CHEBI:57822"/>
        <dbReference type="ChEBI" id="CHEBI:456216"/>
        <dbReference type="EC" id="6.3.2.4"/>
    </reaction>
</comment>
<dbReference type="SUPFAM" id="SSF56059">
    <property type="entry name" value="Glutathione synthetase ATP-binding domain-like"/>
    <property type="match status" value="1"/>
</dbReference>
<evidence type="ECO:0000313" key="22">
    <source>
        <dbReference type="Proteomes" id="UP000232693"/>
    </source>
</evidence>
<dbReference type="InterPro" id="IPR000291">
    <property type="entry name" value="D-Ala_lig_Van_CS"/>
</dbReference>
<dbReference type="FunFam" id="3.30.470.20:FF:000008">
    <property type="entry name" value="D-alanine--D-alanine ligase"/>
    <property type="match status" value="1"/>
</dbReference>
<evidence type="ECO:0000256" key="7">
    <source>
        <dbReference type="ARBA" id="ARBA00022490"/>
    </source>
</evidence>
<comment type="similarity">
    <text evidence="5 18">Belongs to the D-alanine--D-alanine ligase family.</text>
</comment>
<evidence type="ECO:0000256" key="2">
    <source>
        <dbReference type="ARBA" id="ARBA00003921"/>
    </source>
</evidence>
<comment type="cofactor">
    <cofactor evidence="1">
        <name>Mn(2+)</name>
        <dbReference type="ChEBI" id="CHEBI:29035"/>
    </cofactor>
</comment>
<feature type="binding site" evidence="20">
    <location>
        <position position="272"/>
    </location>
    <ligand>
        <name>Mg(2+)</name>
        <dbReference type="ChEBI" id="CHEBI:18420"/>
        <label>2</label>
    </ligand>
</feature>
<reference evidence="21 22" key="1">
    <citation type="submission" date="2017-12" db="EMBL/GenBank/DDBJ databases">
        <title>Kangiella profundi FT102 completed genome.</title>
        <authorList>
            <person name="Xu J."/>
            <person name="Wang J."/>
            <person name="Lu Y."/>
        </authorList>
    </citation>
    <scope>NUCLEOTIDE SEQUENCE [LARGE SCALE GENOMIC DNA]</scope>
    <source>
        <strain evidence="21 22">FT102</strain>
    </source>
</reference>
<name>A0A2K9A6C7_9GAMM</name>
<keyword evidence="14 18" id="KW-0573">Peptidoglycan synthesis</keyword>
<dbReference type="PANTHER" id="PTHR23132">
    <property type="entry name" value="D-ALANINE--D-ALANINE LIGASE"/>
    <property type="match status" value="1"/>
</dbReference>
<dbReference type="RefSeq" id="WP_106646164.1">
    <property type="nucleotide sequence ID" value="NZ_BMGO01000002.1"/>
</dbReference>
<dbReference type="EC" id="6.3.2.4" evidence="6 18"/>
<dbReference type="AlphaFoldDB" id="A0A2K9A6C7"/>
<evidence type="ECO:0000256" key="10">
    <source>
        <dbReference type="ARBA" id="ARBA00022741"/>
    </source>
</evidence>
<dbReference type="Proteomes" id="UP000232693">
    <property type="component" value="Chromosome"/>
</dbReference>
<dbReference type="PROSITE" id="PS00843">
    <property type="entry name" value="DALA_DALA_LIGASE_1"/>
    <property type="match status" value="1"/>
</dbReference>
<sequence>MSIDKFGKVAVLYGGHSAERDVSLRSGKAVHSALNAVGIDAVLIDPKVDGLEAIKNSQCDRVWNALHGRGGEDGVIQAHLQLLGLPYTGSGVMASAIAMDKLRTKLIWQAMGYPVAKHRMLNTGVLSIEQAADVLVDMNDCVMVKPIREGSSVGMAKANNAETLVEAVNSAKQYDREVMLEQWIDGDEYTVSILNGKALPSIRVKTPNTFYDFQAKYQSNTTEYLCPSGLNAEDEAELAELSQVAFYALGCEGWGRVDLMRERSSGNWYLLEVNTVPGMTETSLVPKAAKQSGMSFEELVVAVLETSFVERN</sequence>
<dbReference type="EMBL" id="CP025120">
    <property type="protein sequence ID" value="AUD78290.1"/>
    <property type="molecule type" value="Genomic_DNA"/>
</dbReference>
<evidence type="ECO:0000256" key="18">
    <source>
        <dbReference type="HAMAP-Rule" id="MF_00047"/>
    </source>
</evidence>
<dbReference type="Pfam" id="PF07478">
    <property type="entry name" value="Dala_Dala_lig_C"/>
    <property type="match status" value="1"/>
</dbReference>
<comment type="function">
    <text evidence="2 18">Cell wall formation.</text>
</comment>
<feature type="binding site" evidence="20">
    <location>
        <position position="258"/>
    </location>
    <ligand>
        <name>Mg(2+)</name>
        <dbReference type="ChEBI" id="CHEBI:18420"/>
        <label>1</label>
    </ligand>
</feature>
<dbReference type="Gene3D" id="3.40.50.20">
    <property type="match status" value="1"/>
</dbReference>
<dbReference type="PROSITE" id="PS00844">
    <property type="entry name" value="DALA_DALA_LIGASE_2"/>
    <property type="match status" value="1"/>
</dbReference>
<keyword evidence="22" id="KW-1185">Reference proteome</keyword>
<dbReference type="PIRSF" id="PIRSF039102">
    <property type="entry name" value="Ddl/VanB"/>
    <property type="match status" value="1"/>
</dbReference>
<feature type="active site" evidence="19">
    <location>
        <position position="19"/>
    </location>
</feature>
<dbReference type="SUPFAM" id="SSF52440">
    <property type="entry name" value="PreATP-grasp domain"/>
    <property type="match status" value="1"/>
</dbReference>
<protein>
    <recommendedName>
        <fullName evidence="6 18">D-alanine--D-alanine ligase</fullName>
        <ecNumber evidence="6 18">6.3.2.4</ecNumber>
    </recommendedName>
    <alternativeName>
        <fullName evidence="18">D-Ala-D-Ala ligase</fullName>
    </alternativeName>
    <alternativeName>
        <fullName evidence="18">D-alanylalanine synthetase</fullName>
    </alternativeName>
</protein>
<comment type="pathway">
    <text evidence="4 18">Cell wall biogenesis; peptidoglycan biosynthesis.</text>
</comment>
<evidence type="ECO:0000256" key="15">
    <source>
        <dbReference type="ARBA" id="ARBA00023211"/>
    </source>
</evidence>
<evidence type="ECO:0000256" key="11">
    <source>
        <dbReference type="ARBA" id="ARBA00022840"/>
    </source>
</evidence>
<keyword evidence="11" id="KW-0067">ATP-binding</keyword>
<feature type="binding site" evidence="20">
    <location>
        <position position="274"/>
    </location>
    <ligand>
        <name>Mg(2+)</name>
        <dbReference type="ChEBI" id="CHEBI:18420"/>
        <label>2</label>
    </ligand>
</feature>
<dbReference type="GO" id="GO:0008716">
    <property type="term" value="F:D-alanine-D-alanine ligase activity"/>
    <property type="evidence" value="ECO:0007669"/>
    <property type="project" value="UniProtKB-UniRule"/>
</dbReference>
<evidence type="ECO:0000256" key="17">
    <source>
        <dbReference type="ARBA" id="ARBA00047614"/>
    </source>
</evidence>
<keyword evidence="13 18" id="KW-0133">Cell shape</keyword>
<keyword evidence="12 20" id="KW-0460">Magnesium</keyword>
<dbReference type="OrthoDB" id="9813261at2"/>
<comment type="subcellular location">
    <subcellularLocation>
        <location evidence="3 18">Cytoplasm</location>
    </subcellularLocation>
</comment>
<dbReference type="InterPro" id="IPR011761">
    <property type="entry name" value="ATP-grasp"/>
</dbReference>
<organism evidence="21 22">
    <name type="scientific">Kangiella profundi</name>
    <dbReference type="NCBI Taxonomy" id="1561924"/>
    <lineage>
        <taxon>Bacteria</taxon>
        <taxon>Pseudomonadati</taxon>
        <taxon>Pseudomonadota</taxon>
        <taxon>Gammaproteobacteria</taxon>
        <taxon>Kangiellales</taxon>
        <taxon>Kangiellaceae</taxon>
        <taxon>Kangiella</taxon>
    </lineage>
</organism>
<evidence type="ECO:0000256" key="8">
    <source>
        <dbReference type="ARBA" id="ARBA00022598"/>
    </source>
</evidence>
<dbReference type="HAMAP" id="MF_00047">
    <property type="entry name" value="Dala_Dala_lig"/>
    <property type="match status" value="1"/>
</dbReference>
<dbReference type="GO" id="GO:0071555">
    <property type="term" value="P:cell wall organization"/>
    <property type="evidence" value="ECO:0007669"/>
    <property type="project" value="UniProtKB-KW"/>
</dbReference>
<dbReference type="GO" id="GO:0005829">
    <property type="term" value="C:cytosol"/>
    <property type="evidence" value="ECO:0007669"/>
    <property type="project" value="TreeGrafter"/>
</dbReference>
<accession>A0A2K9A6C7</accession>
<dbReference type="NCBIfam" id="TIGR01205">
    <property type="entry name" value="D_ala_D_alaTIGR"/>
    <property type="match status" value="1"/>
</dbReference>
<comment type="cofactor">
    <cofactor evidence="20">
        <name>Mg(2+)</name>
        <dbReference type="ChEBI" id="CHEBI:18420"/>
    </cofactor>
    <cofactor evidence="20">
        <name>Mn(2+)</name>
        <dbReference type="ChEBI" id="CHEBI:29035"/>
    </cofactor>
    <text evidence="20">Binds 2 magnesium or manganese ions per subunit.</text>
</comment>
<evidence type="ECO:0000256" key="19">
    <source>
        <dbReference type="PIRSR" id="PIRSR039102-1"/>
    </source>
</evidence>
<keyword evidence="8 18" id="KW-0436">Ligase</keyword>
<evidence type="ECO:0000256" key="1">
    <source>
        <dbReference type="ARBA" id="ARBA00001936"/>
    </source>
</evidence>
<dbReference type="Gene3D" id="3.30.1490.20">
    <property type="entry name" value="ATP-grasp fold, A domain"/>
    <property type="match status" value="1"/>
</dbReference>